<dbReference type="SUPFAM" id="SSF52540">
    <property type="entry name" value="P-loop containing nucleoside triphosphate hydrolases"/>
    <property type="match status" value="1"/>
</dbReference>
<dbReference type="InterPro" id="IPR005123">
    <property type="entry name" value="Oxoglu/Fe-dep_dioxygenase_dom"/>
</dbReference>
<evidence type="ECO:0000256" key="1">
    <source>
        <dbReference type="ARBA" id="ARBA00004123"/>
    </source>
</evidence>
<feature type="compositionally biased region" description="Polar residues" evidence="17">
    <location>
        <begin position="20"/>
        <end position="29"/>
    </location>
</feature>
<evidence type="ECO:0000256" key="16">
    <source>
        <dbReference type="RuleBase" id="RU363048"/>
    </source>
</evidence>
<dbReference type="GO" id="GO:0006325">
    <property type="term" value="P:chromatin organization"/>
    <property type="evidence" value="ECO:0007669"/>
    <property type="project" value="UniProtKB-KW"/>
</dbReference>
<dbReference type="GO" id="GO:0006281">
    <property type="term" value="P:DNA repair"/>
    <property type="evidence" value="ECO:0007669"/>
    <property type="project" value="UniProtKB-KW"/>
</dbReference>
<gene>
    <name evidence="19" type="ORF">CTheo_6229</name>
</gene>
<keyword evidence="8 16" id="KW-0156">Chromatin regulator</keyword>
<protein>
    <recommendedName>
        <fullName evidence="16">RuvB-like helicase</fullName>
        <ecNumber evidence="16">3.6.4.12</ecNumber>
    </recommendedName>
</protein>
<dbReference type="PROSITE" id="PS51471">
    <property type="entry name" value="FE2OG_OXY"/>
    <property type="match status" value="1"/>
</dbReference>
<keyword evidence="4 16" id="KW-0227">DNA damage</keyword>
<dbReference type="Gene3D" id="2.60.120.590">
    <property type="entry name" value="Alpha-ketoglutarate-dependent dioxygenase AlkB-like"/>
    <property type="match status" value="1"/>
</dbReference>
<keyword evidence="9 16" id="KW-0805">Transcription regulation</keyword>
<dbReference type="GO" id="GO:0005524">
    <property type="term" value="F:ATP binding"/>
    <property type="evidence" value="ECO:0007669"/>
    <property type="project" value="UniProtKB-KW"/>
</dbReference>
<keyword evidence="12 16" id="KW-0234">DNA repair</keyword>
<dbReference type="FunFam" id="2.40.50.360:FF:000001">
    <property type="entry name" value="RuvB-like helicase"/>
    <property type="match status" value="1"/>
</dbReference>
<dbReference type="Proteomes" id="UP000383932">
    <property type="component" value="Unassembled WGS sequence"/>
</dbReference>
<comment type="function">
    <text evidence="14">DNA helicase which participates in several chromatin remodeling complexes, including the SWR1 and the INO80 complexes. The SWR1 complex mediates the ATP-dependent exchange of histone H2A for the H2A variant HZT1 leading to transcriptional regulation of selected genes by chromatin remodeling. The INO80 complex remodels chromatin by shifting nucleosomes and is involved in DNA repair. Also involved in pre-rRNA processing.</text>
</comment>
<evidence type="ECO:0000256" key="3">
    <source>
        <dbReference type="ARBA" id="ARBA00022741"/>
    </source>
</evidence>
<reference evidence="19 20" key="1">
    <citation type="journal article" date="2019" name="Fungal Biol. Biotechnol.">
        <title>Draft genome sequence of fastidious pathogen Ceratobasidium theobromae, which causes vascular-streak dieback in Theobroma cacao.</title>
        <authorList>
            <person name="Ali S.S."/>
            <person name="Asman A."/>
            <person name="Shao J."/>
            <person name="Firmansyah A.P."/>
            <person name="Susilo A.W."/>
            <person name="Rosmana A."/>
            <person name="McMahon P."/>
            <person name="Junaid M."/>
            <person name="Guest D."/>
            <person name="Kheng T.Y."/>
            <person name="Meinhardt L.W."/>
            <person name="Bailey B.A."/>
        </authorList>
    </citation>
    <scope>NUCLEOTIDE SEQUENCE [LARGE SCALE GENOMIC DNA]</scope>
    <source>
        <strain evidence="19 20">CT2</strain>
    </source>
</reference>
<evidence type="ECO:0000256" key="14">
    <source>
        <dbReference type="ARBA" id="ARBA00025345"/>
    </source>
</evidence>
<evidence type="ECO:0000256" key="10">
    <source>
        <dbReference type="ARBA" id="ARBA00023159"/>
    </source>
</evidence>
<dbReference type="InterPro" id="IPR010339">
    <property type="entry name" value="TIP49_P-loop"/>
</dbReference>
<keyword evidence="3 16" id="KW-0547">Nucleotide-binding</keyword>
<sequence length="685" mass="73935">MPKRKSLAASSESPTKKARTSGTAKSQTPAAVESFEEFTPTLGFAKKYRVDLKGADVYYVQDFIKAALADKWYEELNNLDTWYRPTLTVHGKKGITSMCPAYTTSPSLTVTYSNHPVTLHTEYPPTLRAIQDKVEAELGVTFNHVLLNKYENGNVYIGKHSDTKQNKVIASLSLGAEREFIMSPKVTTSSKSKTKRWDLANGSLVVMQGDTQENWRHEIPKQSPAITVPSTSTTVRSSRIAPHSHIKGLGLNPEGNALPASAGFIGQEMAREACGVVVELVKSRKFSGRALLLAGAPGTGKTALALAISQELGAKVPFCPMVGSEVYSAEVKKTEVLAEVFRRAIGLRIKETKEVYEGELTELTPTESENPLSGYGKTISNVVIGLKTVKGTKQLRLDPGIYESILKEKIVVGDVVYIEANTGAVKRVGRSDAYASAFDLESDTYVPLPKGEVHKKKQLVQDVTLGDLDAANARPSGGQDVLSVMGQLVKSNRTEITEKLRREVNKVVKGYVDQGVAEVVPGVVFIDEVHMLDIECFTYLNLLLESPMAPTVILATNRGRSLVRGTTDVYSAHGIPSDLLDRCLIIKTEPYTREQVAQVVALRASVEGLTLGPGTLDRLAGEGEKASLRYALQLITPASIVASLSGRTEILPNDIGEMNELFLDAKTSAGMMAAAGGGYAGGSTA</sequence>
<evidence type="ECO:0000256" key="17">
    <source>
        <dbReference type="SAM" id="MobiDB-lite"/>
    </source>
</evidence>
<comment type="catalytic activity">
    <reaction evidence="15 16">
        <text>ATP + H2O = ADP + phosphate + H(+)</text>
        <dbReference type="Rhea" id="RHEA:13065"/>
        <dbReference type="ChEBI" id="CHEBI:15377"/>
        <dbReference type="ChEBI" id="CHEBI:15378"/>
        <dbReference type="ChEBI" id="CHEBI:30616"/>
        <dbReference type="ChEBI" id="CHEBI:43474"/>
        <dbReference type="ChEBI" id="CHEBI:456216"/>
        <dbReference type="EC" id="3.6.4.12"/>
    </reaction>
</comment>
<keyword evidence="11 16" id="KW-0804">Transcription</keyword>
<dbReference type="AlphaFoldDB" id="A0A5N5QFD8"/>
<dbReference type="GO" id="GO:0003678">
    <property type="term" value="F:DNA helicase activity"/>
    <property type="evidence" value="ECO:0007669"/>
    <property type="project" value="UniProtKB-EC"/>
</dbReference>
<evidence type="ECO:0000313" key="20">
    <source>
        <dbReference type="Proteomes" id="UP000383932"/>
    </source>
</evidence>
<dbReference type="InterPro" id="IPR037151">
    <property type="entry name" value="AlkB-like_sf"/>
</dbReference>
<feature type="domain" description="Fe2OG dioxygenase" evidence="18">
    <location>
        <begin position="141"/>
        <end position="253"/>
    </location>
</feature>
<evidence type="ECO:0000256" key="5">
    <source>
        <dbReference type="ARBA" id="ARBA00022801"/>
    </source>
</evidence>
<evidence type="ECO:0000313" key="19">
    <source>
        <dbReference type="EMBL" id="KAB5590339.1"/>
    </source>
</evidence>
<dbReference type="SUPFAM" id="SSF51197">
    <property type="entry name" value="Clavaminate synthase-like"/>
    <property type="match status" value="1"/>
</dbReference>
<dbReference type="GO" id="GO:0016887">
    <property type="term" value="F:ATP hydrolysis activity"/>
    <property type="evidence" value="ECO:0007669"/>
    <property type="project" value="RHEA"/>
</dbReference>
<feature type="region of interest" description="Disordered" evidence="17">
    <location>
        <begin position="1"/>
        <end position="31"/>
    </location>
</feature>
<evidence type="ECO:0000256" key="13">
    <source>
        <dbReference type="ARBA" id="ARBA00023242"/>
    </source>
</evidence>
<evidence type="ECO:0000256" key="8">
    <source>
        <dbReference type="ARBA" id="ARBA00022853"/>
    </source>
</evidence>
<dbReference type="InterPro" id="IPR041048">
    <property type="entry name" value="RuvB-like_C"/>
</dbReference>
<keyword evidence="5 16" id="KW-0378">Hydrolase</keyword>
<comment type="similarity">
    <text evidence="2 16">Belongs to the RuvB family.</text>
</comment>
<dbReference type="Pfam" id="PF17856">
    <property type="entry name" value="TIP49_C"/>
    <property type="match status" value="1"/>
</dbReference>
<evidence type="ECO:0000256" key="11">
    <source>
        <dbReference type="ARBA" id="ARBA00023163"/>
    </source>
</evidence>
<evidence type="ECO:0000256" key="2">
    <source>
        <dbReference type="ARBA" id="ARBA00007519"/>
    </source>
</evidence>
<evidence type="ECO:0000256" key="15">
    <source>
        <dbReference type="ARBA" id="ARBA00047995"/>
    </source>
</evidence>
<organism evidence="19 20">
    <name type="scientific">Ceratobasidium theobromae</name>
    <dbReference type="NCBI Taxonomy" id="1582974"/>
    <lineage>
        <taxon>Eukaryota</taxon>
        <taxon>Fungi</taxon>
        <taxon>Dikarya</taxon>
        <taxon>Basidiomycota</taxon>
        <taxon>Agaricomycotina</taxon>
        <taxon>Agaricomycetes</taxon>
        <taxon>Cantharellales</taxon>
        <taxon>Ceratobasidiaceae</taxon>
        <taxon>Ceratobasidium</taxon>
    </lineage>
</organism>
<dbReference type="Gene3D" id="2.40.50.360">
    <property type="entry name" value="RuvB-like helicase, domain II"/>
    <property type="match status" value="1"/>
</dbReference>
<name>A0A5N5QFD8_9AGAM</name>
<proteinExistence type="inferred from homology"/>
<dbReference type="GO" id="GO:0005634">
    <property type="term" value="C:nucleus"/>
    <property type="evidence" value="ECO:0007669"/>
    <property type="project" value="UniProtKB-SubCell"/>
</dbReference>
<evidence type="ECO:0000256" key="9">
    <source>
        <dbReference type="ARBA" id="ARBA00023015"/>
    </source>
</evidence>
<dbReference type="OrthoDB" id="10060499at2759"/>
<comment type="function">
    <text evidence="16">DNA helicase participates in several chromatin remodeling complexes, including the SWR1 and the INO80 complexes.</text>
</comment>
<dbReference type="InterPro" id="IPR042487">
    <property type="entry name" value="RuvBL1/2_DNA/RNA_bd_dom"/>
</dbReference>
<dbReference type="InterPro" id="IPR027238">
    <property type="entry name" value="RuvB-like"/>
</dbReference>
<keyword evidence="13 16" id="KW-0539">Nucleus</keyword>
<dbReference type="Gene3D" id="1.10.8.60">
    <property type="match status" value="1"/>
</dbReference>
<evidence type="ECO:0000256" key="4">
    <source>
        <dbReference type="ARBA" id="ARBA00022763"/>
    </source>
</evidence>
<keyword evidence="6 16" id="KW-0347">Helicase</keyword>
<accession>A0A5N5QFD8</accession>
<dbReference type="Gene3D" id="3.40.50.300">
    <property type="entry name" value="P-loop containing nucleotide triphosphate hydrolases"/>
    <property type="match status" value="1"/>
</dbReference>
<keyword evidence="7 16" id="KW-0067">ATP-binding</keyword>
<evidence type="ECO:0000256" key="12">
    <source>
        <dbReference type="ARBA" id="ARBA00023204"/>
    </source>
</evidence>
<comment type="subcellular location">
    <subcellularLocation>
        <location evidence="1 16">Nucleus</location>
    </subcellularLocation>
</comment>
<dbReference type="EMBL" id="SSOP01000177">
    <property type="protein sequence ID" value="KAB5590339.1"/>
    <property type="molecule type" value="Genomic_DNA"/>
</dbReference>
<dbReference type="Pfam" id="PF06068">
    <property type="entry name" value="TIP49"/>
    <property type="match status" value="1"/>
</dbReference>
<evidence type="ECO:0000256" key="6">
    <source>
        <dbReference type="ARBA" id="ARBA00022806"/>
    </source>
</evidence>
<evidence type="ECO:0000259" key="18">
    <source>
        <dbReference type="PROSITE" id="PS51471"/>
    </source>
</evidence>
<keyword evidence="10" id="KW-0010">Activator</keyword>
<comment type="caution">
    <text evidence="19">The sequence shown here is derived from an EMBL/GenBank/DDBJ whole genome shotgun (WGS) entry which is preliminary data.</text>
</comment>
<dbReference type="InterPro" id="IPR003593">
    <property type="entry name" value="AAA+_ATPase"/>
</dbReference>
<dbReference type="InterPro" id="IPR027417">
    <property type="entry name" value="P-loop_NTPase"/>
</dbReference>
<dbReference type="SMART" id="SM00382">
    <property type="entry name" value="AAA"/>
    <property type="match status" value="1"/>
</dbReference>
<evidence type="ECO:0000256" key="7">
    <source>
        <dbReference type="ARBA" id="ARBA00022840"/>
    </source>
</evidence>
<dbReference type="EC" id="3.6.4.12" evidence="16"/>
<keyword evidence="20" id="KW-1185">Reference proteome</keyword>
<dbReference type="PANTHER" id="PTHR11093">
    <property type="entry name" value="RUVB-RELATED REPTIN AND PONTIN"/>
    <property type="match status" value="1"/>
</dbReference>